<feature type="transmembrane region" description="Helical" evidence="2">
    <location>
        <begin position="468"/>
        <end position="491"/>
    </location>
</feature>
<feature type="transmembrane region" description="Helical" evidence="2">
    <location>
        <begin position="666"/>
        <end position="689"/>
    </location>
</feature>
<comment type="subcellular location">
    <subcellularLocation>
        <location evidence="1">Cell inner membrane</location>
        <topology evidence="1">Multi-pass membrane protein</topology>
    </subcellularLocation>
</comment>
<keyword evidence="5" id="KW-1185">Reference proteome</keyword>
<feature type="transmembrane region" description="Helical" evidence="2">
    <location>
        <begin position="409"/>
        <end position="440"/>
    </location>
</feature>
<organism evidence="4 5">
    <name type="scientific">Pseudorhizobium halotolerans</name>
    <dbReference type="NCBI Taxonomy" id="1233081"/>
    <lineage>
        <taxon>Bacteria</taxon>
        <taxon>Pseudomonadati</taxon>
        <taxon>Pseudomonadota</taxon>
        <taxon>Alphaproteobacteria</taxon>
        <taxon>Hyphomicrobiales</taxon>
        <taxon>Rhizobiaceae</taxon>
        <taxon>Rhizobium/Agrobacterium group</taxon>
        <taxon>Pseudorhizobium</taxon>
    </lineage>
</organism>
<reference evidence="4 5" key="1">
    <citation type="submission" date="2020-11" db="EMBL/GenBank/DDBJ databases">
        <authorList>
            <person name="Lassalle F."/>
        </authorList>
    </citation>
    <scope>NUCLEOTIDE SEQUENCE [LARGE SCALE GENOMIC DNA]</scope>
    <source>
        <strain evidence="4 5">AB21</strain>
    </source>
</reference>
<comment type="caution">
    <text evidence="4">The sequence shown here is derived from an EMBL/GenBank/DDBJ whole genome shotgun (WGS) entry which is preliminary data.</text>
</comment>
<accession>A0ABM8PVB0</accession>
<dbReference type="EMBL" id="CABFWE030000011">
    <property type="protein sequence ID" value="CAD7050369.1"/>
    <property type="molecule type" value="Genomic_DNA"/>
</dbReference>
<sequence length="710" mass="74720">MKPLSTPIDGHAAELSAHDALAAAFPQSREGRFIFAIAFVFSAFQLATAAHLLDPPSQVLRAIHVGFVTVLIFPLLAALLDKSGPVRVLAWCASLVAAAVAFYQCYEYADLILRAGDPLPRDILFGVLAIAIVFAASWVLMGPALPIIAGIFFLYCLLGEYLPSPLNHRGYGFSQVIDHMAYGTEGIYGIPTLVSATYIFLFILFGAFLEKAGMIELFNDVSLSLVGSRRGGPAKVAIISSGLMGTISGSGVANVVTTGQFTIPLMKRFGYRPAFAGGVEATASMGGQIMPPVMGAVAFIMAETLGVEYHDIVKAALVPAILYFASAFWMVHLEAGKHGLVGLQKEELPSGIAALKKGWYLVLPLAALVWLLFSGYTPLFAGTVGLAFIMLLILGTSLALGIPSIAIRIIFWLGLGLVAASFFQFGMTIVLATLAVLVLANALRQGGRETLVACRDALAEGAKTALPVAIACALVGIIIGTMTLTGAANTFGQFIVSVGDKSLFLSLLLTMVTCLVLGMGIPTIPNYIITSSIAGPALLELGVPLIVSHMFVFYFGILADLTPPVALACFAAAPIARESGLKISLQAIKVAAAGFVIPFMAVYSPALMLQDGGAFALAWGYWTAVAYIVMKTTLAIGLWGAAVIGFMVIRLSIVQRLMATSAAFTLLAALPLTDEIGFALTVVFGIMVWRASRLTRARPVPADEPAVSSA</sequence>
<feature type="transmembrane region" description="Helical" evidence="2">
    <location>
        <begin position="379"/>
        <end position="402"/>
    </location>
</feature>
<protein>
    <submittedName>
        <fullName evidence="4">C4-dicarboxylate ABC transporter</fullName>
    </submittedName>
</protein>
<feature type="transmembrane region" description="Helical" evidence="2">
    <location>
        <begin position="612"/>
        <end position="629"/>
    </location>
</feature>
<dbReference type="InterPro" id="IPR011853">
    <property type="entry name" value="TRAP_DctM-Dct_fused"/>
</dbReference>
<keyword evidence="2" id="KW-1133">Transmembrane helix</keyword>
<evidence type="ECO:0000313" key="5">
    <source>
        <dbReference type="Proteomes" id="UP000601041"/>
    </source>
</evidence>
<feature type="domain" description="TRAP C4-dicarboxylate transport system permease DctM subunit" evidence="3">
    <location>
        <begin position="397"/>
        <end position="610"/>
    </location>
</feature>
<dbReference type="Proteomes" id="UP000601041">
    <property type="component" value="Unassembled WGS sequence"/>
</dbReference>
<keyword evidence="2" id="KW-0472">Membrane</keyword>
<feature type="transmembrane region" description="Helical" evidence="2">
    <location>
        <begin position="636"/>
        <end position="654"/>
    </location>
</feature>
<keyword evidence="2" id="KW-0812">Transmembrane</keyword>
<feature type="transmembrane region" description="Helical" evidence="2">
    <location>
        <begin position="503"/>
        <end position="529"/>
    </location>
</feature>
<feature type="transmembrane region" description="Helical" evidence="2">
    <location>
        <begin position="147"/>
        <end position="166"/>
    </location>
</feature>
<feature type="transmembrane region" description="Helical" evidence="2">
    <location>
        <begin position="274"/>
        <end position="300"/>
    </location>
</feature>
<gene>
    <name evidence="4" type="ORF">RHAB21_04155</name>
</gene>
<feature type="domain" description="TRAP C4-dicarboxylate transport system permease DctM subunit" evidence="3">
    <location>
        <begin position="129"/>
        <end position="394"/>
    </location>
</feature>
<dbReference type="NCBIfam" id="TIGR02123">
    <property type="entry name" value="TRAP_fused"/>
    <property type="match status" value="1"/>
</dbReference>
<dbReference type="PANTHER" id="PTHR43849:SF2">
    <property type="entry name" value="BLL3936 PROTEIN"/>
    <property type="match status" value="1"/>
</dbReference>
<dbReference type="Pfam" id="PF06808">
    <property type="entry name" value="DctM"/>
    <property type="match status" value="2"/>
</dbReference>
<keyword evidence="1" id="KW-0813">Transport</keyword>
<dbReference type="RefSeq" id="WP_142589182.1">
    <property type="nucleotide sequence ID" value="NZ_CABFWE030000011.1"/>
</dbReference>
<dbReference type="PANTHER" id="PTHR43849">
    <property type="entry name" value="BLL3936 PROTEIN"/>
    <property type="match status" value="1"/>
</dbReference>
<evidence type="ECO:0000259" key="3">
    <source>
        <dbReference type="Pfam" id="PF06808"/>
    </source>
</evidence>
<proteinExistence type="predicted"/>
<feature type="transmembrane region" description="Helical" evidence="2">
    <location>
        <begin position="186"/>
        <end position="209"/>
    </location>
</feature>
<dbReference type="InterPro" id="IPR010656">
    <property type="entry name" value="DctM"/>
</dbReference>
<keyword evidence="1" id="KW-0997">Cell inner membrane</keyword>
<feature type="transmembrane region" description="Helical" evidence="2">
    <location>
        <begin position="354"/>
        <end position="373"/>
    </location>
</feature>
<feature type="transmembrane region" description="Helical" evidence="2">
    <location>
        <begin position="312"/>
        <end position="333"/>
    </location>
</feature>
<evidence type="ECO:0000256" key="2">
    <source>
        <dbReference type="SAM" id="Phobius"/>
    </source>
</evidence>
<evidence type="ECO:0000256" key="1">
    <source>
        <dbReference type="RuleBase" id="RU369079"/>
    </source>
</evidence>
<feature type="transmembrane region" description="Helical" evidence="2">
    <location>
        <begin position="33"/>
        <end position="53"/>
    </location>
</feature>
<name>A0ABM8PVB0_9HYPH</name>
<feature type="transmembrane region" description="Helical" evidence="2">
    <location>
        <begin position="86"/>
        <end position="103"/>
    </location>
</feature>
<feature type="transmembrane region" description="Helical" evidence="2">
    <location>
        <begin position="59"/>
        <end position="79"/>
    </location>
</feature>
<evidence type="ECO:0000313" key="4">
    <source>
        <dbReference type="EMBL" id="CAD7050369.1"/>
    </source>
</evidence>
<comment type="function">
    <text evidence="1">Part of the tripartite ATP-independent periplasmic (TRAP) transport system.</text>
</comment>
<keyword evidence="1" id="KW-1003">Cell membrane</keyword>
<feature type="transmembrane region" description="Helical" evidence="2">
    <location>
        <begin position="123"/>
        <end position="140"/>
    </location>
</feature>